<evidence type="ECO:0000313" key="2">
    <source>
        <dbReference type="Proteomes" id="UP001064489"/>
    </source>
</evidence>
<accession>A0AAD5NIJ3</accession>
<dbReference type="EMBL" id="JAJSOW010000106">
    <property type="protein sequence ID" value="KAI9160451.1"/>
    <property type="molecule type" value="Genomic_DNA"/>
</dbReference>
<dbReference type="Proteomes" id="UP001064489">
    <property type="component" value="Chromosome 2"/>
</dbReference>
<dbReference type="AlphaFoldDB" id="A0AAD5NIJ3"/>
<comment type="caution">
    <text evidence="1">The sequence shown here is derived from an EMBL/GenBank/DDBJ whole genome shotgun (WGS) entry which is preliminary data.</text>
</comment>
<evidence type="ECO:0000313" key="1">
    <source>
        <dbReference type="EMBL" id="KAI9160451.1"/>
    </source>
</evidence>
<sequence>MARNMTVGSSLSVGLIIGRHILIRGGCWKEIGLIGIRDPPLKARNSDRSTSVSSLHAVVAPPLGLVTVAVVAPPQDELG</sequence>
<proteinExistence type="predicted"/>
<organism evidence="1 2">
    <name type="scientific">Acer negundo</name>
    <name type="common">Box elder</name>
    <dbReference type="NCBI Taxonomy" id="4023"/>
    <lineage>
        <taxon>Eukaryota</taxon>
        <taxon>Viridiplantae</taxon>
        <taxon>Streptophyta</taxon>
        <taxon>Embryophyta</taxon>
        <taxon>Tracheophyta</taxon>
        <taxon>Spermatophyta</taxon>
        <taxon>Magnoliopsida</taxon>
        <taxon>eudicotyledons</taxon>
        <taxon>Gunneridae</taxon>
        <taxon>Pentapetalae</taxon>
        <taxon>rosids</taxon>
        <taxon>malvids</taxon>
        <taxon>Sapindales</taxon>
        <taxon>Sapindaceae</taxon>
        <taxon>Hippocastanoideae</taxon>
        <taxon>Acereae</taxon>
        <taxon>Acer</taxon>
    </lineage>
</organism>
<gene>
    <name evidence="1" type="ORF">LWI28_008190</name>
</gene>
<reference evidence="1" key="2">
    <citation type="submission" date="2023-02" db="EMBL/GenBank/DDBJ databases">
        <authorList>
            <person name="Swenson N.G."/>
            <person name="Wegrzyn J.L."/>
            <person name="Mcevoy S.L."/>
        </authorList>
    </citation>
    <scope>NUCLEOTIDE SEQUENCE</scope>
    <source>
        <strain evidence="1">91603</strain>
        <tissue evidence="1">Leaf</tissue>
    </source>
</reference>
<protein>
    <submittedName>
        <fullName evidence="1">Uncharacterized protein</fullName>
    </submittedName>
</protein>
<keyword evidence="2" id="KW-1185">Reference proteome</keyword>
<name>A0AAD5NIJ3_ACENE</name>
<reference evidence="1" key="1">
    <citation type="journal article" date="2022" name="Plant J.">
        <title>Strategies of tolerance reflected in two North American maple genomes.</title>
        <authorList>
            <person name="McEvoy S.L."/>
            <person name="Sezen U.U."/>
            <person name="Trouern-Trend A."/>
            <person name="McMahon S.M."/>
            <person name="Schaberg P.G."/>
            <person name="Yang J."/>
            <person name="Wegrzyn J.L."/>
            <person name="Swenson N.G."/>
        </authorList>
    </citation>
    <scope>NUCLEOTIDE SEQUENCE</scope>
    <source>
        <strain evidence="1">91603</strain>
    </source>
</reference>